<evidence type="ECO:0000313" key="2">
    <source>
        <dbReference type="Proteomes" id="UP000267469"/>
    </source>
</evidence>
<comment type="caution">
    <text evidence="1">The sequence shown here is derived from an EMBL/GenBank/DDBJ whole genome shotgun (WGS) entry which is preliminary data.</text>
</comment>
<feature type="non-terminal residue" evidence="1">
    <location>
        <position position="82"/>
    </location>
</feature>
<proteinExistence type="predicted"/>
<dbReference type="AlphaFoldDB" id="A0A3N0F6V6"/>
<organism evidence="1 2">
    <name type="scientific">Sinomicrobium pectinilyticum</name>
    <dbReference type="NCBI Taxonomy" id="1084421"/>
    <lineage>
        <taxon>Bacteria</taxon>
        <taxon>Pseudomonadati</taxon>
        <taxon>Bacteroidota</taxon>
        <taxon>Flavobacteriia</taxon>
        <taxon>Flavobacteriales</taxon>
        <taxon>Flavobacteriaceae</taxon>
        <taxon>Sinomicrobium</taxon>
    </lineage>
</organism>
<protein>
    <submittedName>
        <fullName evidence="1">Uncharacterized protein</fullName>
    </submittedName>
</protein>
<gene>
    <name evidence="1" type="ORF">ED312_00035</name>
</gene>
<name>A0A3N0F6V6_SINP1</name>
<reference evidence="1 2" key="1">
    <citation type="submission" date="2018-10" db="EMBL/GenBank/DDBJ databases">
        <title>Sinomicrobium pectinilyticum sp. nov., a pectinase-producing bacterium isolated from alkaline and saline soil, and emended description of the genus Sinomicrobium.</title>
        <authorList>
            <person name="Cheng B."/>
            <person name="Li C."/>
            <person name="Lai Q."/>
            <person name="Du M."/>
            <person name="Shao Z."/>
            <person name="Xu P."/>
            <person name="Yang C."/>
        </authorList>
    </citation>
    <scope>NUCLEOTIDE SEQUENCE [LARGE SCALE GENOMIC DNA]</scope>
    <source>
        <strain evidence="1 2">5DNS001</strain>
    </source>
</reference>
<sequence length="82" mass="9000">MVVHHAINNMFTHQVRFEMLRRLFSARKTAIKAIPLTPEVVRLAAKGIRLTAKVNGLAAKGIRLTAKVNGLAAKGIWLTAKV</sequence>
<dbReference type="EMBL" id="RJTM01000001">
    <property type="protein sequence ID" value="RNL95756.1"/>
    <property type="molecule type" value="Genomic_DNA"/>
</dbReference>
<keyword evidence="2" id="KW-1185">Reference proteome</keyword>
<dbReference type="RefSeq" id="WP_206363183.1">
    <property type="nucleotide sequence ID" value="NZ_RJTM01000001.1"/>
</dbReference>
<accession>A0A3N0F6V6</accession>
<dbReference type="Proteomes" id="UP000267469">
    <property type="component" value="Unassembled WGS sequence"/>
</dbReference>
<evidence type="ECO:0000313" key="1">
    <source>
        <dbReference type="EMBL" id="RNL95756.1"/>
    </source>
</evidence>